<dbReference type="CDD" id="cd18079">
    <property type="entry name" value="S-AdoMet_synt"/>
    <property type="match status" value="1"/>
</dbReference>
<dbReference type="InterPro" id="IPR022629">
    <property type="entry name" value="S-AdoMet_synt_central"/>
</dbReference>
<dbReference type="Pfam" id="PF02773">
    <property type="entry name" value="S-AdoMet_synt_C"/>
    <property type="match status" value="1"/>
</dbReference>
<dbReference type="NCBIfam" id="TIGR01034">
    <property type="entry name" value="metK"/>
    <property type="match status" value="1"/>
</dbReference>
<dbReference type="EMBL" id="CP011451">
    <property type="protein sequence ID" value="AKH38846.1"/>
    <property type="molecule type" value="Genomic_DNA"/>
</dbReference>
<feature type="domain" description="S-adenosylmethionine synthetase N-terminal" evidence="10">
    <location>
        <begin position="4"/>
        <end position="96"/>
    </location>
</feature>
<organism evidence="13 15">
    <name type="scientific">Nitrosomonas communis</name>
    <dbReference type="NCBI Taxonomy" id="44574"/>
    <lineage>
        <taxon>Bacteria</taxon>
        <taxon>Pseudomonadati</taxon>
        <taxon>Pseudomonadota</taxon>
        <taxon>Betaproteobacteria</taxon>
        <taxon>Nitrosomonadales</taxon>
        <taxon>Nitrosomonadaceae</taxon>
        <taxon>Nitrosomonas</taxon>
    </lineage>
</organism>
<proteinExistence type="inferred from homology"/>
<keyword evidence="3" id="KW-0479">Metal-binding</keyword>
<keyword evidence="7" id="KW-0630">Potassium</keyword>
<keyword evidence="6" id="KW-0460">Magnesium</keyword>
<feature type="domain" description="S-adenosylmethionine synthetase central" evidence="11">
    <location>
        <begin position="119"/>
        <end position="239"/>
    </location>
</feature>
<dbReference type="GO" id="GO:0005524">
    <property type="term" value="F:ATP binding"/>
    <property type="evidence" value="ECO:0007669"/>
    <property type="project" value="UniProtKB-KW"/>
</dbReference>
<dbReference type="AlphaFoldDB" id="A0A0F7KH75"/>
<evidence type="ECO:0000259" key="11">
    <source>
        <dbReference type="Pfam" id="PF02772"/>
    </source>
</evidence>
<dbReference type="Proteomes" id="UP000034156">
    <property type="component" value="Chromosome"/>
</dbReference>
<dbReference type="PATRIC" id="fig|44574.3.peg.3684"/>
<reference evidence="14 16" key="3">
    <citation type="submission" date="2019-07" db="EMBL/GenBank/DDBJ databases">
        <title>Active sludge and wastewater microbial communities from Klosterneuburg, Austria.</title>
        <authorList>
            <person name="Wagner M."/>
        </authorList>
    </citation>
    <scope>NUCLEOTIDE SEQUENCE [LARGE SCALE GENOMIC DNA]</scope>
    <source>
        <strain evidence="14 16">Nm2</strain>
    </source>
</reference>
<keyword evidence="5" id="KW-0067">ATP-binding</keyword>
<dbReference type="EMBL" id="VNHT01000021">
    <property type="protein sequence ID" value="TYP88234.1"/>
    <property type="molecule type" value="Genomic_DNA"/>
</dbReference>
<dbReference type="PANTHER" id="PTHR11964">
    <property type="entry name" value="S-ADENOSYLMETHIONINE SYNTHETASE"/>
    <property type="match status" value="1"/>
</dbReference>
<dbReference type="SUPFAM" id="SSF55973">
    <property type="entry name" value="S-adenosylmethionine synthetase"/>
    <property type="match status" value="3"/>
</dbReference>
<dbReference type="InterPro" id="IPR022628">
    <property type="entry name" value="S-AdoMet_synt_N"/>
</dbReference>
<dbReference type="GO" id="GO:0046872">
    <property type="term" value="F:metal ion binding"/>
    <property type="evidence" value="ECO:0007669"/>
    <property type="project" value="UniProtKB-KW"/>
</dbReference>
<dbReference type="InterPro" id="IPR022630">
    <property type="entry name" value="S-AdoMet_synt_C"/>
</dbReference>
<dbReference type="GO" id="GO:0006556">
    <property type="term" value="P:S-adenosylmethionine biosynthetic process"/>
    <property type="evidence" value="ECO:0007669"/>
    <property type="project" value="UniProtKB-UniRule"/>
</dbReference>
<evidence type="ECO:0000256" key="9">
    <source>
        <dbReference type="RuleBase" id="RU004462"/>
    </source>
</evidence>
<dbReference type="RefSeq" id="WP_046850880.1">
    <property type="nucleotide sequence ID" value="NZ_CP011451.1"/>
</dbReference>
<dbReference type="Pfam" id="PF00438">
    <property type="entry name" value="S-AdoMet_synt_N"/>
    <property type="match status" value="1"/>
</dbReference>
<dbReference type="PIRSF" id="PIRSF000497">
    <property type="entry name" value="MAT"/>
    <property type="match status" value="1"/>
</dbReference>
<keyword evidence="2 13" id="KW-0808">Transferase</keyword>
<accession>A0A0F7KH75</accession>
<dbReference type="KEGG" id="nco:AAW31_15230"/>
<evidence type="ECO:0000256" key="8">
    <source>
        <dbReference type="NCBIfam" id="TIGR01034"/>
    </source>
</evidence>
<evidence type="ECO:0000313" key="14">
    <source>
        <dbReference type="EMBL" id="TYP88234.1"/>
    </source>
</evidence>
<evidence type="ECO:0000256" key="7">
    <source>
        <dbReference type="ARBA" id="ARBA00022958"/>
    </source>
</evidence>
<evidence type="ECO:0000313" key="16">
    <source>
        <dbReference type="Proteomes" id="UP000324176"/>
    </source>
</evidence>
<feature type="domain" description="S-adenosylmethionine synthetase C-terminal" evidence="12">
    <location>
        <begin position="242"/>
        <end position="386"/>
    </location>
</feature>
<keyword evidence="1" id="KW-0554">One-carbon metabolism</keyword>
<evidence type="ECO:0000256" key="4">
    <source>
        <dbReference type="ARBA" id="ARBA00022741"/>
    </source>
</evidence>
<dbReference type="GO" id="GO:0006730">
    <property type="term" value="P:one-carbon metabolic process"/>
    <property type="evidence" value="ECO:0007669"/>
    <property type="project" value="UniProtKB-KW"/>
</dbReference>
<evidence type="ECO:0000259" key="10">
    <source>
        <dbReference type="Pfam" id="PF00438"/>
    </source>
</evidence>
<reference evidence="13 15" key="2">
    <citation type="journal article" date="2016" name="Genome Announc.">
        <title>Genome Sequence of Nitrosomonas communis Strain Nm2, a Mesophilic Ammonia-Oxidizing Bacterium Isolated from Mediterranean Soil.</title>
        <authorList>
            <person name="Kozlowski J.A."/>
            <person name="Kits K.D."/>
            <person name="Stein L.Y."/>
        </authorList>
    </citation>
    <scope>NUCLEOTIDE SEQUENCE [LARGE SCALE GENOMIC DNA]</scope>
    <source>
        <strain evidence="13 15">Nm2</strain>
    </source>
</reference>
<evidence type="ECO:0000313" key="15">
    <source>
        <dbReference type="Proteomes" id="UP000034156"/>
    </source>
</evidence>
<evidence type="ECO:0000313" key="13">
    <source>
        <dbReference type="EMBL" id="AKH38846.1"/>
    </source>
</evidence>
<reference evidence="15" key="1">
    <citation type="submission" date="2015-05" db="EMBL/GenBank/DDBJ databases">
        <title>Draft genome of Nitrosomonas communis strain Nm2.</title>
        <authorList>
            <person name="Kozlowski J.A."/>
            <person name="Kits K.D."/>
            <person name="Stein L.Y."/>
        </authorList>
    </citation>
    <scope>NUCLEOTIDE SEQUENCE [LARGE SCALE GENOMIC DNA]</scope>
    <source>
        <strain evidence="15">Nm2</strain>
    </source>
</reference>
<dbReference type="GO" id="GO:0004478">
    <property type="term" value="F:methionine adenosyltransferase activity"/>
    <property type="evidence" value="ECO:0007669"/>
    <property type="project" value="UniProtKB-UniRule"/>
</dbReference>
<protein>
    <recommendedName>
        <fullName evidence="8">Methionine adenosyltransferase</fullName>
        <ecNumber evidence="8">2.5.1.6</ecNumber>
    </recommendedName>
</protein>
<dbReference type="InterPro" id="IPR022636">
    <property type="entry name" value="S-AdoMet_synthetase_sfam"/>
</dbReference>
<dbReference type="Gene3D" id="3.30.300.10">
    <property type="match status" value="3"/>
</dbReference>
<dbReference type="InterPro" id="IPR002133">
    <property type="entry name" value="S-AdoMet_synthetase"/>
</dbReference>
<sequence length="395" mass="42935">MTANFIFTSASVTAGHPDKLCDQISDAIVDQFLQHDPCSRINAECAVASGVVFIAARFASHAVVDIPEIARYVIGNVGYNQPDFNAKDCTILTNFAELPADGCSLGDETQMSDVELDKVTAENHATVFGYACKQTPTMLPMPIWLAHQFARQLSLVRESKLISGLLPDGMSEVAVEYINNKPERIHSMVLVASHNEVYSDNAGDLNAALIKHVVEPVIEQNGIGINESTHIYINPQGPFFGGGPKVHSGLTGRKVAIDSYGQYCRMGSAALSGKDPLRIDRTGNYIARYAAKNVVAAGLAEECEVMVSYCIGQARPVTVQVNTFGTGTVSDHDIAMRLLDVIDFRPGAVIKQFDLRNLSANKEGFYRKLAVYGHVGRDDIELPWEKTDLINLLSG</sequence>
<evidence type="ECO:0000256" key="2">
    <source>
        <dbReference type="ARBA" id="ARBA00022679"/>
    </source>
</evidence>
<keyword evidence="15" id="KW-1185">Reference proteome</keyword>
<evidence type="ECO:0000256" key="6">
    <source>
        <dbReference type="ARBA" id="ARBA00022842"/>
    </source>
</evidence>
<gene>
    <name evidence="13" type="ORF">AAW31_15230</name>
    <name evidence="14" type="ORF">BCL69_102119</name>
</gene>
<evidence type="ECO:0000256" key="5">
    <source>
        <dbReference type="ARBA" id="ARBA00022840"/>
    </source>
</evidence>
<evidence type="ECO:0000256" key="3">
    <source>
        <dbReference type="ARBA" id="ARBA00022723"/>
    </source>
</evidence>
<keyword evidence="4" id="KW-0547">Nucleotide-binding</keyword>
<name>A0A0F7KH75_9PROT</name>
<dbReference type="OrthoDB" id="9801686at2"/>
<dbReference type="Pfam" id="PF02772">
    <property type="entry name" value="S-AdoMet_synt_M"/>
    <property type="match status" value="1"/>
</dbReference>
<dbReference type="Proteomes" id="UP000324176">
    <property type="component" value="Unassembled WGS sequence"/>
</dbReference>
<evidence type="ECO:0000259" key="12">
    <source>
        <dbReference type="Pfam" id="PF02773"/>
    </source>
</evidence>
<dbReference type="EC" id="2.5.1.6" evidence="8"/>
<evidence type="ECO:0000256" key="1">
    <source>
        <dbReference type="ARBA" id="ARBA00022563"/>
    </source>
</evidence>
<comment type="similarity">
    <text evidence="9">Belongs to the AdoMet synthase family.</text>
</comment>